<dbReference type="InterPro" id="IPR025877">
    <property type="entry name" value="MobA-like_NTP_Trfase"/>
</dbReference>
<accession>A0ABW2K8Z0</accession>
<sequence>MKPHEICGVVLAAGKSSRMGRNKLTLPFERTTIGGHTLQTALDSRLDHVFLVTKEDDELEWLTDKILRSSKWSQVKCREAHLGQAYSLRCGVESARKMNALGMLVMLGDQPLIKVEMINSLLERFRIASHPPYAASTYEGRIQPPILFSSDLYPMLQKLEGDEGARSVLRNQSITNGITVDFKEGSCFYDIDTEEDYEWLTNMSRS</sequence>
<keyword evidence="3" id="KW-1185">Reference proteome</keyword>
<dbReference type="PANTHER" id="PTHR43777:SF1">
    <property type="entry name" value="MOLYBDENUM COFACTOR CYTIDYLYLTRANSFERASE"/>
    <property type="match status" value="1"/>
</dbReference>
<gene>
    <name evidence="2" type="ORF">ACFQMN_17125</name>
</gene>
<dbReference type="SUPFAM" id="SSF53448">
    <property type="entry name" value="Nucleotide-diphospho-sugar transferases"/>
    <property type="match status" value="1"/>
</dbReference>
<dbReference type="InterPro" id="IPR029044">
    <property type="entry name" value="Nucleotide-diphossugar_trans"/>
</dbReference>
<dbReference type="CDD" id="cd04182">
    <property type="entry name" value="GT_2_like_f"/>
    <property type="match status" value="1"/>
</dbReference>
<evidence type="ECO:0000259" key="1">
    <source>
        <dbReference type="Pfam" id="PF12804"/>
    </source>
</evidence>
<reference evidence="3" key="1">
    <citation type="journal article" date="2019" name="Int. J. Syst. Evol. Microbiol.">
        <title>The Global Catalogue of Microorganisms (GCM) 10K type strain sequencing project: providing services to taxonomists for standard genome sequencing and annotation.</title>
        <authorList>
            <consortium name="The Broad Institute Genomics Platform"/>
            <consortium name="The Broad Institute Genome Sequencing Center for Infectious Disease"/>
            <person name="Wu L."/>
            <person name="Ma J."/>
        </authorList>
    </citation>
    <scope>NUCLEOTIDE SEQUENCE [LARGE SCALE GENOMIC DNA]</scope>
    <source>
        <strain evidence="3">CCUG 73951</strain>
    </source>
</reference>
<comment type="caution">
    <text evidence="2">The sequence shown here is derived from an EMBL/GenBank/DDBJ whole genome shotgun (WGS) entry which is preliminary data.</text>
</comment>
<protein>
    <submittedName>
        <fullName evidence="2">Nucleotidyltransferase family protein</fullName>
    </submittedName>
</protein>
<name>A0ABW2K8Z0_9BACI</name>
<evidence type="ECO:0000313" key="2">
    <source>
        <dbReference type="EMBL" id="MFC7322589.1"/>
    </source>
</evidence>
<proteinExistence type="predicted"/>
<dbReference type="Pfam" id="PF12804">
    <property type="entry name" value="NTP_transf_3"/>
    <property type="match status" value="1"/>
</dbReference>
<evidence type="ECO:0000313" key="3">
    <source>
        <dbReference type="Proteomes" id="UP001596494"/>
    </source>
</evidence>
<dbReference type="EMBL" id="JBHTBY010000017">
    <property type="protein sequence ID" value="MFC7322589.1"/>
    <property type="molecule type" value="Genomic_DNA"/>
</dbReference>
<organism evidence="2 3">
    <name type="scientific">Halobacillus campisalis</name>
    <dbReference type="NCBI Taxonomy" id="435909"/>
    <lineage>
        <taxon>Bacteria</taxon>
        <taxon>Bacillati</taxon>
        <taxon>Bacillota</taxon>
        <taxon>Bacilli</taxon>
        <taxon>Bacillales</taxon>
        <taxon>Bacillaceae</taxon>
        <taxon>Halobacillus</taxon>
    </lineage>
</organism>
<dbReference type="PANTHER" id="PTHR43777">
    <property type="entry name" value="MOLYBDENUM COFACTOR CYTIDYLYLTRANSFERASE"/>
    <property type="match status" value="1"/>
</dbReference>
<feature type="domain" description="MobA-like NTP transferase" evidence="1">
    <location>
        <begin position="8"/>
        <end position="172"/>
    </location>
</feature>
<dbReference type="Gene3D" id="3.90.550.10">
    <property type="entry name" value="Spore Coat Polysaccharide Biosynthesis Protein SpsA, Chain A"/>
    <property type="match status" value="1"/>
</dbReference>
<dbReference type="Proteomes" id="UP001596494">
    <property type="component" value="Unassembled WGS sequence"/>
</dbReference>
<dbReference type="RefSeq" id="WP_289214962.1">
    <property type="nucleotide sequence ID" value="NZ_JAPVRC010000002.1"/>
</dbReference>